<reference evidence="2 3" key="1">
    <citation type="submission" date="2020-08" db="EMBL/GenBank/DDBJ databases">
        <title>Genomic Encyclopedia of Type Strains, Phase IV (KMG-IV): sequencing the most valuable type-strain genomes for metagenomic binning, comparative biology and taxonomic classification.</title>
        <authorList>
            <person name="Goeker M."/>
        </authorList>
    </citation>
    <scope>NUCLEOTIDE SEQUENCE [LARGE SCALE GENOMIC DNA]</scope>
    <source>
        <strain evidence="2 3">DSM 23960</strain>
    </source>
</reference>
<dbReference type="InterPro" id="IPR013783">
    <property type="entry name" value="Ig-like_fold"/>
</dbReference>
<keyword evidence="1" id="KW-0732">Signal</keyword>
<accession>A0A7W6JF97</accession>
<dbReference type="PROSITE" id="PS51257">
    <property type="entry name" value="PROKAR_LIPOPROTEIN"/>
    <property type="match status" value="1"/>
</dbReference>
<keyword evidence="3" id="KW-1185">Reference proteome</keyword>
<name>A0A7W6JF97_9CAUL</name>
<dbReference type="RefSeq" id="WP_183204181.1">
    <property type="nucleotide sequence ID" value="NZ_BAAAER010000001.1"/>
</dbReference>
<sequence>MKRGMFGRAAILAAAMALGLSGCSSPRPREAREAESANGWKRPPMIASVRRAQASLIFTGTAEPGARVVLRNDEGVAYAAVADPDGKFEIRMAAPQGALLLRPEIQMGQDAAPSPDRLLIVAGGAGPIAVLRAGGPTRRLDAAPMLGAVDSDDRSLLASGQVRTTGGRIEIAVAGESMPVETDGEGRWSLMLGSAGPGEAIRVAGREFVWPGPGSPGPDLQVERAGAGWRVGWVGSAGARQWTWLPDAAPAA</sequence>
<dbReference type="Gene3D" id="2.60.40.10">
    <property type="entry name" value="Immunoglobulins"/>
    <property type="match status" value="1"/>
</dbReference>
<evidence type="ECO:0000313" key="3">
    <source>
        <dbReference type="Proteomes" id="UP000529946"/>
    </source>
</evidence>
<evidence type="ECO:0000313" key="2">
    <source>
        <dbReference type="EMBL" id="MBB4083052.1"/>
    </source>
</evidence>
<comment type="caution">
    <text evidence="2">The sequence shown here is derived from an EMBL/GenBank/DDBJ whole genome shotgun (WGS) entry which is preliminary data.</text>
</comment>
<protein>
    <recommendedName>
        <fullName evidence="4">Bacterial Ig domain-containing protein</fullName>
    </recommendedName>
</protein>
<feature type="chain" id="PRO_5030508147" description="Bacterial Ig domain-containing protein" evidence="1">
    <location>
        <begin position="20"/>
        <end position="252"/>
    </location>
</feature>
<proteinExistence type="predicted"/>
<feature type="signal peptide" evidence="1">
    <location>
        <begin position="1"/>
        <end position="19"/>
    </location>
</feature>
<dbReference type="Proteomes" id="UP000529946">
    <property type="component" value="Unassembled WGS sequence"/>
</dbReference>
<evidence type="ECO:0008006" key="4">
    <source>
        <dbReference type="Google" id="ProtNLM"/>
    </source>
</evidence>
<evidence type="ECO:0000256" key="1">
    <source>
        <dbReference type="SAM" id="SignalP"/>
    </source>
</evidence>
<gene>
    <name evidence="2" type="ORF">GGR12_001918</name>
</gene>
<dbReference type="EMBL" id="JACIDM010000002">
    <property type="protein sequence ID" value="MBB4083052.1"/>
    <property type="molecule type" value="Genomic_DNA"/>
</dbReference>
<dbReference type="AlphaFoldDB" id="A0A7W6JF97"/>
<organism evidence="2 3">
    <name type="scientific">Brevundimonas lenta</name>
    <dbReference type="NCBI Taxonomy" id="424796"/>
    <lineage>
        <taxon>Bacteria</taxon>
        <taxon>Pseudomonadati</taxon>
        <taxon>Pseudomonadota</taxon>
        <taxon>Alphaproteobacteria</taxon>
        <taxon>Caulobacterales</taxon>
        <taxon>Caulobacteraceae</taxon>
        <taxon>Brevundimonas</taxon>
    </lineage>
</organism>